<dbReference type="NCBIfam" id="TIGR00756">
    <property type="entry name" value="PPR"/>
    <property type="match status" value="2"/>
</dbReference>
<feature type="repeat" description="PPR" evidence="2">
    <location>
        <begin position="194"/>
        <end position="228"/>
    </location>
</feature>
<dbReference type="InterPro" id="IPR011990">
    <property type="entry name" value="TPR-like_helical_dom_sf"/>
</dbReference>
<sequence length="267" mass="30396">MSTMLSCLVDYKRIGVILDMNAMMVNGLRQEWFPYLNLYNFVIVGLFKKDEVEMGLEFHWAIKRGFVPDIVVCNKILRRAKIGIGIDLYDLMIARGIDPDLVIYSILVDSLSNTRKLKEGHCLILVSLDRGIKLDVVILSSILDASIRGGDFLEGIDVYKRMLKRRLEQLEYGIKLYTQMSKLDVLPDRGFAPDAVTYCTLIDGFCEKRNLTAGLSIFKLMLKNGVYPDIAVYNALISMFFKEGRVKNAFELFRQVSEVGPRPDTVT</sequence>
<dbReference type="PANTHER" id="PTHR45613">
    <property type="entry name" value="PENTATRICOPEPTIDE REPEAT-CONTAINING PROTEIN"/>
    <property type="match status" value="1"/>
</dbReference>
<dbReference type="Pfam" id="PF13812">
    <property type="entry name" value="PPR_3"/>
    <property type="match status" value="1"/>
</dbReference>
<dbReference type="Proteomes" id="UP001187471">
    <property type="component" value="Unassembled WGS sequence"/>
</dbReference>
<evidence type="ECO:0000313" key="4">
    <source>
        <dbReference type="Proteomes" id="UP001187471"/>
    </source>
</evidence>
<protein>
    <recommendedName>
        <fullName evidence="5">Pentatricopeptide repeat-containing protein</fullName>
    </recommendedName>
</protein>
<proteinExistence type="predicted"/>
<evidence type="ECO:0000313" key="3">
    <source>
        <dbReference type="EMBL" id="KAK2976432.1"/>
    </source>
</evidence>
<evidence type="ECO:0000256" key="1">
    <source>
        <dbReference type="ARBA" id="ARBA00022737"/>
    </source>
</evidence>
<feature type="repeat" description="PPR" evidence="2">
    <location>
        <begin position="135"/>
        <end position="169"/>
    </location>
</feature>
<dbReference type="Gene3D" id="1.25.40.10">
    <property type="entry name" value="Tetratricopeptide repeat domain"/>
    <property type="match status" value="2"/>
</dbReference>
<dbReference type="PANTHER" id="PTHR45613:SF9">
    <property type="entry name" value="MITOCHONDRIAL GROUP I INTRON SPLICING FACTOR CCM1"/>
    <property type="match status" value="1"/>
</dbReference>
<name>A0AA88QUK2_9ASTE</name>
<gene>
    <name evidence="3" type="ORF">RJ640_001825</name>
</gene>
<organism evidence="3 4">
    <name type="scientific">Escallonia rubra</name>
    <dbReference type="NCBI Taxonomy" id="112253"/>
    <lineage>
        <taxon>Eukaryota</taxon>
        <taxon>Viridiplantae</taxon>
        <taxon>Streptophyta</taxon>
        <taxon>Embryophyta</taxon>
        <taxon>Tracheophyta</taxon>
        <taxon>Spermatophyta</taxon>
        <taxon>Magnoliopsida</taxon>
        <taxon>eudicotyledons</taxon>
        <taxon>Gunneridae</taxon>
        <taxon>Pentapetalae</taxon>
        <taxon>asterids</taxon>
        <taxon>campanulids</taxon>
        <taxon>Escalloniales</taxon>
        <taxon>Escalloniaceae</taxon>
        <taxon>Escallonia</taxon>
    </lineage>
</organism>
<dbReference type="EMBL" id="JAVXUO010002078">
    <property type="protein sequence ID" value="KAK2976432.1"/>
    <property type="molecule type" value="Genomic_DNA"/>
</dbReference>
<dbReference type="InterPro" id="IPR002885">
    <property type="entry name" value="PPR_rpt"/>
</dbReference>
<dbReference type="PROSITE" id="PS51375">
    <property type="entry name" value="PPR"/>
    <property type="match status" value="3"/>
</dbReference>
<feature type="repeat" description="PPR" evidence="2">
    <location>
        <begin position="229"/>
        <end position="263"/>
    </location>
</feature>
<reference evidence="3" key="1">
    <citation type="submission" date="2022-12" db="EMBL/GenBank/DDBJ databases">
        <title>Draft genome assemblies for two species of Escallonia (Escalloniales).</title>
        <authorList>
            <person name="Chanderbali A."/>
            <person name="Dervinis C."/>
            <person name="Anghel I."/>
            <person name="Soltis D."/>
            <person name="Soltis P."/>
            <person name="Zapata F."/>
        </authorList>
    </citation>
    <scope>NUCLEOTIDE SEQUENCE</scope>
    <source>
        <strain evidence="3">UCBG92.1500</strain>
        <tissue evidence="3">Leaf</tissue>
    </source>
</reference>
<dbReference type="Pfam" id="PF01535">
    <property type="entry name" value="PPR"/>
    <property type="match status" value="1"/>
</dbReference>
<evidence type="ECO:0008006" key="5">
    <source>
        <dbReference type="Google" id="ProtNLM"/>
    </source>
</evidence>
<comment type="caution">
    <text evidence="3">The sequence shown here is derived from an EMBL/GenBank/DDBJ whole genome shotgun (WGS) entry which is preliminary data.</text>
</comment>
<evidence type="ECO:0000256" key="2">
    <source>
        <dbReference type="PROSITE-ProRule" id="PRU00708"/>
    </source>
</evidence>
<keyword evidence="1" id="KW-0677">Repeat</keyword>
<dbReference type="AlphaFoldDB" id="A0AA88QUK2"/>
<accession>A0AA88QUK2</accession>
<keyword evidence="4" id="KW-1185">Reference proteome</keyword>